<dbReference type="AlphaFoldDB" id="A0A1F6N0F4"/>
<evidence type="ECO:0000256" key="1">
    <source>
        <dbReference type="ARBA" id="ARBA00012105"/>
    </source>
</evidence>
<dbReference type="Gene3D" id="2.40.30.30">
    <property type="entry name" value="Riboflavin kinase-like"/>
    <property type="match status" value="1"/>
</dbReference>
<name>A0A1F6N0F4_9BACT</name>
<dbReference type="InterPro" id="IPR023465">
    <property type="entry name" value="Riboflavin_kinase_dom_sf"/>
</dbReference>
<evidence type="ECO:0000256" key="7">
    <source>
        <dbReference type="ARBA" id="ARBA00047880"/>
    </source>
</evidence>
<sequence length="121" mass="13687">MLRGIVVQGDGFGRGLGYPTANLNVHPTEVKFAVGVYAAEAVLRDSVYYGALVINDNPWKVEVYFINYTGPDFYGEEIRVSPIQKVSQLEHYDSVDELKEKIAIDVRLVNEFFAERTARKK</sequence>
<keyword evidence="5" id="KW-0547">Nucleotide-binding</keyword>
<evidence type="ECO:0000256" key="3">
    <source>
        <dbReference type="ARBA" id="ARBA00022643"/>
    </source>
</evidence>
<dbReference type="PANTHER" id="PTHR22749">
    <property type="entry name" value="RIBOFLAVIN KINASE/FMN ADENYLYLTRANSFERASE"/>
    <property type="match status" value="1"/>
</dbReference>
<evidence type="ECO:0000256" key="2">
    <source>
        <dbReference type="ARBA" id="ARBA00022630"/>
    </source>
</evidence>
<evidence type="ECO:0000313" key="10">
    <source>
        <dbReference type="Proteomes" id="UP000177040"/>
    </source>
</evidence>
<proteinExistence type="predicted"/>
<accession>A0A1F6N0F4</accession>
<evidence type="ECO:0000256" key="4">
    <source>
        <dbReference type="ARBA" id="ARBA00022679"/>
    </source>
</evidence>
<dbReference type="GO" id="GO:0005524">
    <property type="term" value="F:ATP binding"/>
    <property type="evidence" value="ECO:0007669"/>
    <property type="project" value="UniProtKB-KW"/>
</dbReference>
<dbReference type="GO" id="GO:0009231">
    <property type="term" value="P:riboflavin biosynthetic process"/>
    <property type="evidence" value="ECO:0007669"/>
    <property type="project" value="InterPro"/>
</dbReference>
<comment type="catalytic activity">
    <reaction evidence="7">
        <text>riboflavin + ATP = FMN + ADP + H(+)</text>
        <dbReference type="Rhea" id="RHEA:14357"/>
        <dbReference type="ChEBI" id="CHEBI:15378"/>
        <dbReference type="ChEBI" id="CHEBI:30616"/>
        <dbReference type="ChEBI" id="CHEBI:57986"/>
        <dbReference type="ChEBI" id="CHEBI:58210"/>
        <dbReference type="ChEBI" id="CHEBI:456216"/>
        <dbReference type="EC" id="2.7.1.26"/>
    </reaction>
</comment>
<dbReference type="Proteomes" id="UP000177040">
    <property type="component" value="Unassembled WGS sequence"/>
</dbReference>
<evidence type="ECO:0000313" key="9">
    <source>
        <dbReference type="EMBL" id="OGH77362.1"/>
    </source>
</evidence>
<dbReference type="GO" id="GO:0009398">
    <property type="term" value="P:FMN biosynthetic process"/>
    <property type="evidence" value="ECO:0007669"/>
    <property type="project" value="TreeGrafter"/>
</dbReference>
<dbReference type="EC" id="2.7.1.26" evidence="1"/>
<dbReference type="InterPro" id="IPR023468">
    <property type="entry name" value="Riboflavin_kinase"/>
</dbReference>
<dbReference type="GO" id="GO:0008531">
    <property type="term" value="F:riboflavin kinase activity"/>
    <property type="evidence" value="ECO:0007669"/>
    <property type="project" value="UniProtKB-EC"/>
</dbReference>
<dbReference type="SUPFAM" id="SSF82114">
    <property type="entry name" value="Riboflavin kinase-like"/>
    <property type="match status" value="1"/>
</dbReference>
<dbReference type="Pfam" id="PF01687">
    <property type="entry name" value="Flavokinase"/>
    <property type="match status" value="1"/>
</dbReference>
<evidence type="ECO:0000259" key="8">
    <source>
        <dbReference type="SMART" id="SM00904"/>
    </source>
</evidence>
<dbReference type="InterPro" id="IPR015865">
    <property type="entry name" value="Riboflavin_kinase_bac/euk"/>
</dbReference>
<keyword evidence="2" id="KW-0285">Flavoprotein</keyword>
<dbReference type="PANTHER" id="PTHR22749:SF6">
    <property type="entry name" value="RIBOFLAVIN KINASE"/>
    <property type="match status" value="1"/>
</dbReference>
<protein>
    <recommendedName>
        <fullName evidence="1">riboflavin kinase</fullName>
        <ecNumber evidence="1">2.7.1.26</ecNumber>
    </recommendedName>
</protein>
<dbReference type="SMART" id="SM00904">
    <property type="entry name" value="Flavokinase"/>
    <property type="match status" value="1"/>
</dbReference>
<dbReference type="EMBL" id="MFQH01000024">
    <property type="protein sequence ID" value="OGH77362.1"/>
    <property type="molecule type" value="Genomic_DNA"/>
</dbReference>
<evidence type="ECO:0000256" key="6">
    <source>
        <dbReference type="ARBA" id="ARBA00022840"/>
    </source>
</evidence>
<reference evidence="9 10" key="1">
    <citation type="journal article" date="2016" name="Nat. Commun.">
        <title>Thousands of microbial genomes shed light on interconnected biogeochemical processes in an aquifer system.</title>
        <authorList>
            <person name="Anantharaman K."/>
            <person name="Brown C.T."/>
            <person name="Hug L.A."/>
            <person name="Sharon I."/>
            <person name="Castelle C.J."/>
            <person name="Probst A.J."/>
            <person name="Thomas B.C."/>
            <person name="Singh A."/>
            <person name="Wilkins M.J."/>
            <person name="Karaoz U."/>
            <person name="Brodie E.L."/>
            <person name="Williams K.H."/>
            <person name="Hubbard S.S."/>
            <person name="Banfield J.F."/>
        </authorList>
    </citation>
    <scope>NUCLEOTIDE SEQUENCE [LARGE SCALE GENOMIC DNA]</scope>
</reference>
<keyword evidence="3" id="KW-0288">FMN</keyword>
<keyword evidence="4" id="KW-0808">Transferase</keyword>
<keyword evidence="6" id="KW-0067">ATP-binding</keyword>
<gene>
    <name evidence="9" type="ORF">A2983_01510</name>
</gene>
<comment type="caution">
    <text evidence="9">The sequence shown here is derived from an EMBL/GenBank/DDBJ whole genome shotgun (WGS) entry which is preliminary data.</text>
</comment>
<organism evidence="9 10">
    <name type="scientific">Candidatus Magasanikbacteria bacterium RIFCSPLOWO2_01_FULL_40_15</name>
    <dbReference type="NCBI Taxonomy" id="1798686"/>
    <lineage>
        <taxon>Bacteria</taxon>
        <taxon>Candidatus Magasanikiibacteriota</taxon>
    </lineage>
</organism>
<evidence type="ECO:0000256" key="5">
    <source>
        <dbReference type="ARBA" id="ARBA00022741"/>
    </source>
</evidence>
<feature type="domain" description="Riboflavin kinase" evidence="8">
    <location>
        <begin position="1"/>
        <end position="114"/>
    </location>
</feature>